<evidence type="ECO:0000256" key="2">
    <source>
        <dbReference type="ARBA" id="ARBA00023125"/>
    </source>
</evidence>
<evidence type="ECO:0000259" key="4">
    <source>
        <dbReference type="PROSITE" id="PS50949"/>
    </source>
</evidence>
<dbReference type="GO" id="GO:0003700">
    <property type="term" value="F:DNA-binding transcription factor activity"/>
    <property type="evidence" value="ECO:0007669"/>
    <property type="project" value="InterPro"/>
</dbReference>
<proteinExistence type="predicted"/>
<evidence type="ECO:0000256" key="3">
    <source>
        <dbReference type="ARBA" id="ARBA00023163"/>
    </source>
</evidence>
<dbReference type="PROSITE" id="PS50949">
    <property type="entry name" value="HTH_GNTR"/>
    <property type="match status" value="1"/>
</dbReference>
<keyword evidence="2 5" id="KW-0238">DNA-binding</keyword>
<protein>
    <submittedName>
        <fullName evidence="5">DNA-binding transcriptional regulator YhcF, GntR family</fullName>
    </submittedName>
</protein>
<dbReference type="SMART" id="SM00345">
    <property type="entry name" value="HTH_GNTR"/>
    <property type="match status" value="1"/>
</dbReference>
<reference evidence="5 6" key="1">
    <citation type="submission" date="2016-11" db="EMBL/GenBank/DDBJ databases">
        <authorList>
            <person name="Jaros S."/>
            <person name="Januszkiewicz K."/>
            <person name="Wedrychowicz H."/>
        </authorList>
    </citation>
    <scope>NUCLEOTIDE SEQUENCE [LARGE SCALE GENOMIC DNA]</scope>
    <source>
        <strain evidence="5 6">DSM 17459</strain>
    </source>
</reference>
<organism evidence="5 6">
    <name type="scientific">Lactonifactor longoviformis DSM 17459</name>
    <dbReference type="NCBI Taxonomy" id="1122155"/>
    <lineage>
        <taxon>Bacteria</taxon>
        <taxon>Bacillati</taxon>
        <taxon>Bacillota</taxon>
        <taxon>Clostridia</taxon>
        <taxon>Eubacteriales</taxon>
        <taxon>Clostridiaceae</taxon>
        <taxon>Lactonifactor</taxon>
    </lineage>
</organism>
<accession>A0A1M5BPE7</accession>
<dbReference type="PANTHER" id="PTHR38445">
    <property type="entry name" value="HTH-TYPE TRANSCRIPTIONAL REPRESSOR YTRA"/>
    <property type="match status" value="1"/>
</dbReference>
<evidence type="ECO:0000256" key="1">
    <source>
        <dbReference type="ARBA" id="ARBA00023015"/>
    </source>
</evidence>
<keyword evidence="1" id="KW-0805">Transcription regulation</keyword>
<feature type="domain" description="HTH gntR-type" evidence="4">
    <location>
        <begin position="7"/>
        <end position="75"/>
    </location>
</feature>
<sequence>MEFRTDIPIYRQIATSIKEQIASGCLHPGDKLLSVREYSVFYEVSALTIQRAMQLLDREGVIHSQKGVGSFVKDGAGEIVKKDMVARLVKEFVTSMKNTGASKDEIMKLVEREAGEQEYDGT</sequence>
<keyword evidence="3" id="KW-0804">Transcription</keyword>
<dbReference type="OrthoDB" id="163333at2"/>
<dbReference type="EMBL" id="FQVI01000028">
    <property type="protein sequence ID" value="SHF44102.1"/>
    <property type="molecule type" value="Genomic_DNA"/>
</dbReference>
<dbReference type="Pfam" id="PF00392">
    <property type="entry name" value="GntR"/>
    <property type="match status" value="1"/>
</dbReference>
<dbReference type="PANTHER" id="PTHR38445:SF6">
    <property type="entry name" value="GNTR-FAMILY TRANSCRIPTIONAL REGULATOR"/>
    <property type="match status" value="1"/>
</dbReference>
<dbReference type="GO" id="GO:0003677">
    <property type="term" value="F:DNA binding"/>
    <property type="evidence" value="ECO:0007669"/>
    <property type="project" value="UniProtKB-KW"/>
</dbReference>
<dbReference type="InterPro" id="IPR000524">
    <property type="entry name" value="Tscrpt_reg_HTH_GntR"/>
</dbReference>
<evidence type="ECO:0000313" key="5">
    <source>
        <dbReference type="EMBL" id="SHF44102.1"/>
    </source>
</evidence>
<gene>
    <name evidence="5" type="ORF">SAMN02745158_03753</name>
</gene>
<name>A0A1M5BPE7_9CLOT</name>
<dbReference type="STRING" id="1122155.SAMN02745158_03753"/>
<dbReference type="InterPro" id="IPR036390">
    <property type="entry name" value="WH_DNA-bd_sf"/>
</dbReference>
<dbReference type="Gene3D" id="1.10.10.10">
    <property type="entry name" value="Winged helix-like DNA-binding domain superfamily/Winged helix DNA-binding domain"/>
    <property type="match status" value="1"/>
</dbReference>
<dbReference type="RefSeq" id="WP_072854303.1">
    <property type="nucleotide sequence ID" value="NZ_FQVI01000028.1"/>
</dbReference>
<dbReference type="InterPro" id="IPR036388">
    <property type="entry name" value="WH-like_DNA-bd_sf"/>
</dbReference>
<dbReference type="Proteomes" id="UP000184245">
    <property type="component" value="Unassembled WGS sequence"/>
</dbReference>
<evidence type="ECO:0000313" key="6">
    <source>
        <dbReference type="Proteomes" id="UP000184245"/>
    </source>
</evidence>
<dbReference type="SUPFAM" id="SSF46785">
    <property type="entry name" value="Winged helix' DNA-binding domain"/>
    <property type="match status" value="1"/>
</dbReference>
<keyword evidence="6" id="KW-1185">Reference proteome</keyword>
<dbReference type="AlphaFoldDB" id="A0A1M5BPE7"/>
<dbReference type="CDD" id="cd07377">
    <property type="entry name" value="WHTH_GntR"/>
    <property type="match status" value="1"/>
</dbReference>